<dbReference type="OrthoDB" id="2687452at2759"/>
<dbReference type="InterPro" id="IPR013087">
    <property type="entry name" value="Znf_C2H2_type"/>
</dbReference>
<accession>A0A4E9ENG4</accession>
<evidence type="ECO:0000313" key="4">
    <source>
        <dbReference type="Proteomes" id="UP000006672"/>
    </source>
</evidence>
<reference evidence="4" key="1">
    <citation type="journal article" date="2007" name="Science">
        <title>Draft genome of the filarial nematode parasite Brugia malayi.</title>
        <authorList>
            <person name="Ghedin E."/>
            <person name="Wang S."/>
            <person name="Spiro D."/>
            <person name="Caler E."/>
            <person name="Zhao Q."/>
            <person name="Crabtree J."/>
            <person name="Allen J.E."/>
            <person name="Delcher A.L."/>
            <person name="Guiliano D.B."/>
            <person name="Miranda-Saavedra D."/>
            <person name="Angiuoli S.V."/>
            <person name="Creasy T."/>
            <person name="Amedeo P."/>
            <person name="Haas B."/>
            <person name="El-Sayed N.M."/>
            <person name="Wortman J.R."/>
            <person name="Feldblyum T."/>
            <person name="Tallon L."/>
            <person name="Schatz M."/>
            <person name="Shumway M."/>
            <person name="Koo H."/>
            <person name="Salzberg S.L."/>
            <person name="Schobel S."/>
            <person name="Pertea M."/>
            <person name="Pop M."/>
            <person name="White O."/>
            <person name="Barton G.J."/>
            <person name="Carlow C.K."/>
            <person name="Crawford M.J."/>
            <person name="Daub J."/>
            <person name="Dimmic M.W."/>
            <person name="Estes C.F."/>
            <person name="Foster J.M."/>
            <person name="Ganatra M."/>
            <person name="Gregory W.F."/>
            <person name="Johnson N.M."/>
            <person name="Jin J."/>
            <person name="Komuniecki R."/>
            <person name="Korf I."/>
            <person name="Kumar S."/>
            <person name="Laney S."/>
            <person name="Li B.W."/>
            <person name="Li W."/>
            <person name="Lindblom T.H."/>
            <person name="Lustigman S."/>
            <person name="Ma D."/>
            <person name="Maina C.V."/>
            <person name="Martin D.M."/>
            <person name="McCarter J.P."/>
            <person name="McReynolds L."/>
            <person name="Mitreva M."/>
            <person name="Nutman T.B."/>
            <person name="Parkinson J."/>
            <person name="Peregrin-Alvarez J.M."/>
            <person name="Poole C."/>
            <person name="Ren Q."/>
            <person name="Saunders L."/>
            <person name="Sluder A.E."/>
            <person name="Smith K."/>
            <person name="Stanke M."/>
            <person name="Unnasch T.R."/>
            <person name="Ware J."/>
            <person name="Wei A.D."/>
            <person name="Weil G."/>
            <person name="Williams D.J."/>
            <person name="Zhang Y."/>
            <person name="Williams S.A."/>
            <person name="Fraser-Liggett C."/>
            <person name="Slatko B."/>
            <person name="Blaxter M.L."/>
            <person name="Scott A.L."/>
        </authorList>
    </citation>
    <scope>NUCLEOTIDE SEQUENCE</scope>
    <source>
        <strain evidence="4">FR3</strain>
    </source>
</reference>
<dbReference type="Pfam" id="PF00096">
    <property type="entry name" value="zf-C2H2"/>
    <property type="match status" value="2"/>
</dbReference>
<keyword evidence="1" id="KW-0479">Metal-binding</keyword>
<keyword evidence="4" id="KW-1185">Reference proteome</keyword>
<dbReference type="Proteomes" id="UP000006672">
    <property type="component" value="Unassembled WGS sequence"/>
</dbReference>
<keyword evidence="1" id="KW-0862">Zinc</keyword>
<dbReference type="RefSeq" id="XP_001898499.2">
    <property type="nucleotide sequence ID" value="XM_001898464.2"/>
</dbReference>
<protein>
    <submittedName>
        <fullName evidence="5">C2H2-type domain-containing protein</fullName>
    </submittedName>
</protein>
<dbReference type="Gene3D" id="3.30.160.60">
    <property type="entry name" value="Classic Zinc Finger"/>
    <property type="match status" value="1"/>
</dbReference>
<dbReference type="AlphaFoldDB" id="A0A4E9ENG4"/>
<name>A0A4E9ENG4_BRUMA</name>
<dbReference type="PROSITE" id="PS00028">
    <property type="entry name" value="ZINC_FINGER_C2H2_1"/>
    <property type="match status" value="1"/>
</dbReference>
<dbReference type="SUPFAM" id="SSF57667">
    <property type="entry name" value="beta-beta-alpha zinc fingers"/>
    <property type="match status" value="1"/>
</dbReference>
<reference evidence="5" key="3">
    <citation type="submission" date="2019-12" db="UniProtKB">
        <authorList>
            <consortium name="WormBaseParasite"/>
        </authorList>
    </citation>
    <scope>IDENTIFICATION</scope>
</reference>
<dbReference type="InterPro" id="IPR036236">
    <property type="entry name" value="Znf_C2H2_sf"/>
</dbReference>
<dbReference type="PROSITE" id="PS50157">
    <property type="entry name" value="ZINC_FINGER_C2H2_2"/>
    <property type="match status" value="1"/>
</dbReference>
<proteinExistence type="predicted"/>
<evidence type="ECO:0000313" key="5">
    <source>
        <dbReference type="WBParaSite" id="Bm17871.1"/>
    </source>
</evidence>
<keyword evidence="1" id="KW-0863">Zinc-finger</keyword>
<dbReference type="GO" id="GO:0008270">
    <property type="term" value="F:zinc ion binding"/>
    <property type="evidence" value="ECO:0007669"/>
    <property type="project" value="UniProtKB-KW"/>
</dbReference>
<feature type="domain" description="C2H2-type" evidence="2">
    <location>
        <begin position="69"/>
        <end position="98"/>
    </location>
</feature>
<dbReference type="GeneID" id="6101939"/>
<reference evidence="3" key="2">
    <citation type="submission" date="2019-04" db="EMBL/GenBank/DDBJ databases">
        <authorList>
            <person name="Howe K."/>
            <person name="Paulini M."/>
            <person name="Williams G."/>
        </authorList>
    </citation>
    <scope>NUCLEOTIDE SEQUENCE [LARGE SCALE GENOMIC DNA]</scope>
    <source>
        <strain evidence="3">FR3</strain>
    </source>
</reference>
<evidence type="ECO:0000313" key="3">
    <source>
        <dbReference type="EMBL" id="VIO85793.1"/>
    </source>
</evidence>
<gene>
    <name evidence="3 5" type="primary">Bm17871</name>
    <name evidence="3" type="ORF">BM_BM17871</name>
</gene>
<accession>A0A5S6PEJ4</accession>
<sequence>MNGNTKECNNDNKHFLDSSNIHYCRGNTNERSETDKRSYECLYPGCAVIAKSYKEYITHRKTHGQPFIYECKVPGCGRTFHHDSSFRSHKQTHEPKPQCEGCGKFFATRITLQHHKKICKTKSQNETQFGHSSQA</sequence>
<evidence type="ECO:0000259" key="2">
    <source>
        <dbReference type="PROSITE" id="PS50157"/>
    </source>
</evidence>
<organism evidence="3">
    <name type="scientific">Brugia malayi</name>
    <name type="common">Filarial nematode worm</name>
    <dbReference type="NCBI Taxonomy" id="6279"/>
    <lineage>
        <taxon>Eukaryota</taxon>
        <taxon>Metazoa</taxon>
        <taxon>Ecdysozoa</taxon>
        <taxon>Nematoda</taxon>
        <taxon>Chromadorea</taxon>
        <taxon>Rhabditida</taxon>
        <taxon>Spirurina</taxon>
        <taxon>Spiruromorpha</taxon>
        <taxon>Filarioidea</taxon>
        <taxon>Onchocercidae</taxon>
        <taxon>Brugia</taxon>
    </lineage>
</organism>
<dbReference type="SMART" id="SM00355">
    <property type="entry name" value="ZnF_C2H2"/>
    <property type="match status" value="3"/>
</dbReference>
<dbReference type="CTD" id="6101939"/>
<dbReference type="EMBL" id="CAAKNF010000196">
    <property type="protein sequence ID" value="VIO85793.1"/>
    <property type="molecule type" value="Genomic_DNA"/>
</dbReference>
<dbReference type="WBParaSite" id="Bm17871.1">
    <property type="protein sequence ID" value="Bm17871.1"/>
    <property type="gene ID" value="WBGene00269013"/>
</dbReference>
<evidence type="ECO:0000256" key="1">
    <source>
        <dbReference type="PROSITE-ProRule" id="PRU00042"/>
    </source>
</evidence>
<dbReference type="KEGG" id="bmy:BM_BM17871"/>